<feature type="domain" description="DUF7580" evidence="2">
    <location>
        <begin position="274"/>
        <end position="455"/>
    </location>
</feature>
<name>A0A439CXY5_9PEZI</name>
<feature type="compositionally biased region" description="Polar residues" evidence="1">
    <location>
        <begin position="210"/>
        <end position="225"/>
    </location>
</feature>
<gene>
    <name evidence="3" type="ORF">EKO27_g8037</name>
</gene>
<protein>
    <recommendedName>
        <fullName evidence="2">DUF7580 domain-containing protein</fullName>
    </recommendedName>
</protein>
<feature type="region of interest" description="Disordered" evidence="1">
    <location>
        <begin position="210"/>
        <end position="233"/>
    </location>
</feature>
<dbReference type="PANTHER" id="PTHR35186">
    <property type="entry name" value="ANK_REP_REGION DOMAIN-CONTAINING PROTEIN"/>
    <property type="match status" value="1"/>
</dbReference>
<organism evidence="3 4">
    <name type="scientific">Xylaria grammica</name>
    <dbReference type="NCBI Taxonomy" id="363999"/>
    <lineage>
        <taxon>Eukaryota</taxon>
        <taxon>Fungi</taxon>
        <taxon>Dikarya</taxon>
        <taxon>Ascomycota</taxon>
        <taxon>Pezizomycotina</taxon>
        <taxon>Sordariomycetes</taxon>
        <taxon>Xylariomycetidae</taxon>
        <taxon>Xylariales</taxon>
        <taxon>Xylariaceae</taxon>
        <taxon>Xylaria</taxon>
    </lineage>
</organism>
<dbReference type="Pfam" id="PF24476">
    <property type="entry name" value="DUF7580"/>
    <property type="match status" value="1"/>
</dbReference>
<reference evidence="3 4" key="1">
    <citation type="submission" date="2018-12" db="EMBL/GenBank/DDBJ databases">
        <title>Draft genome sequence of Xylaria grammica IHI A82.</title>
        <authorList>
            <person name="Buettner E."/>
            <person name="Kellner H."/>
        </authorList>
    </citation>
    <scope>NUCLEOTIDE SEQUENCE [LARGE SCALE GENOMIC DNA]</scope>
    <source>
        <strain evidence="3 4">IHI A82</strain>
    </source>
</reference>
<evidence type="ECO:0000313" key="3">
    <source>
        <dbReference type="EMBL" id="RWA07063.1"/>
    </source>
</evidence>
<dbReference type="PANTHER" id="PTHR35186:SF4">
    <property type="entry name" value="PRION-INHIBITION AND PROPAGATION HELO DOMAIN-CONTAINING PROTEIN"/>
    <property type="match status" value="1"/>
</dbReference>
<keyword evidence="4" id="KW-1185">Reference proteome</keyword>
<dbReference type="EMBL" id="RYZI01000285">
    <property type="protein sequence ID" value="RWA07063.1"/>
    <property type="molecule type" value="Genomic_DNA"/>
</dbReference>
<evidence type="ECO:0000313" key="4">
    <source>
        <dbReference type="Proteomes" id="UP000286045"/>
    </source>
</evidence>
<proteinExistence type="predicted"/>
<dbReference type="STRING" id="363999.A0A439CXY5"/>
<dbReference type="AlphaFoldDB" id="A0A439CXY5"/>
<comment type="caution">
    <text evidence="3">The sequence shown here is derived from an EMBL/GenBank/DDBJ whole genome shotgun (WGS) entry which is preliminary data.</text>
</comment>
<sequence>MIEDPFGLEWKSYSDQLINPQDQASILEAFKRNASFTLQKKEYEDVLSRIKAGNAVLQDLSRVHLELEPDRRSRSQLCVTKLVRRLSQSMYYALCRALTCACVYSHDIGIQLSRRYPIMLPNDVEDKVARELDFRITLKTSTADENGTIQTLQYTNTTQPMSHWNDFQLRLMNGDQLILNPLTSSPQSPLPTQKPRIRWALPIKLGVSRGTHSASSMKNPSTQTPVLHETTPGGVGIPPTRVLDLCGILRRSTKAPAVNCYGYVDHIPHKFMVSPPNDGTGPYRHITLRQVIDRSILNLPPFGFEERLQVALALSVSFLHLDGTPWFAQIITLDDIVFMVEGENATNQRSSLLYRPFIIKRVPKTQATVSSTVPSQTTPPTQTLGIVRPINPELLSLGALLTQIIIERVDNELEMTRPMDIKAIISVRRRGCQLEEETLVNGGMNYAAAVKWCFDNIHSVAGLQNDKFCHGFYGAVIARLQDDINTITSDA</sequence>
<evidence type="ECO:0000256" key="1">
    <source>
        <dbReference type="SAM" id="MobiDB-lite"/>
    </source>
</evidence>
<accession>A0A439CXY5</accession>
<dbReference type="InterPro" id="IPR056002">
    <property type="entry name" value="DUF7580"/>
</dbReference>
<evidence type="ECO:0000259" key="2">
    <source>
        <dbReference type="Pfam" id="PF24476"/>
    </source>
</evidence>
<dbReference type="Proteomes" id="UP000286045">
    <property type="component" value="Unassembled WGS sequence"/>
</dbReference>